<dbReference type="SUPFAM" id="SSF52047">
    <property type="entry name" value="RNI-like"/>
    <property type="match status" value="1"/>
</dbReference>
<dbReference type="PANTHER" id="PTHR13318">
    <property type="entry name" value="PARTNER OF PAIRED, ISOFORM B-RELATED"/>
    <property type="match status" value="1"/>
</dbReference>
<comment type="caution">
    <text evidence="2">The sequence shown here is derived from an EMBL/GenBank/DDBJ whole genome shotgun (WGS) entry which is preliminary data.</text>
</comment>
<dbReference type="Proteomes" id="UP000242180">
    <property type="component" value="Unassembled WGS sequence"/>
</dbReference>
<dbReference type="InParanoid" id="A0A1X2H042"/>
<keyword evidence="3" id="KW-1185">Reference proteome</keyword>
<dbReference type="OrthoDB" id="629492at2759"/>
<gene>
    <name evidence="2" type="ORF">BCR43DRAFT_499308</name>
</gene>
<dbReference type="InterPro" id="IPR001810">
    <property type="entry name" value="F-box_dom"/>
</dbReference>
<dbReference type="Gene3D" id="1.20.1280.50">
    <property type="match status" value="1"/>
</dbReference>
<feature type="domain" description="F-box" evidence="1">
    <location>
        <begin position="119"/>
        <end position="161"/>
    </location>
</feature>
<evidence type="ECO:0000313" key="2">
    <source>
        <dbReference type="EMBL" id="ORY90441.1"/>
    </source>
</evidence>
<reference evidence="2 3" key="1">
    <citation type="submission" date="2016-07" db="EMBL/GenBank/DDBJ databases">
        <title>Pervasive Adenine N6-methylation of Active Genes in Fungi.</title>
        <authorList>
            <consortium name="DOE Joint Genome Institute"/>
            <person name="Mondo S.J."/>
            <person name="Dannebaum R.O."/>
            <person name="Kuo R.C."/>
            <person name="Labutti K."/>
            <person name="Haridas S."/>
            <person name="Kuo A."/>
            <person name="Salamov A."/>
            <person name="Ahrendt S.R."/>
            <person name="Lipzen A."/>
            <person name="Sullivan W."/>
            <person name="Andreopoulos W.B."/>
            <person name="Clum A."/>
            <person name="Lindquist E."/>
            <person name="Daum C."/>
            <person name="Ramamoorthy G.K."/>
            <person name="Gryganskyi A."/>
            <person name="Culley D."/>
            <person name="Magnuson J.K."/>
            <person name="James T.Y."/>
            <person name="O'Malley M.A."/>
            <person name="Stajich J.E."/>
            <person name="Spatafora J.W."/>
            <person name="Visel A."/>
            <person name="Grigoriev I.V."/>
        </authorList>
    </citation>
    <scope>NUCLEOTIDE SEQUENCE [LARGE SCALE GENOMIC DNA]</scope>
    <source>
        <strain evidence="2 3">NRRL 2496</strain>
    </source>
</reference>
<sequence>MARPFVETVLGALDNQGWDQAALAMTHAFQAILDLQARHHFDAHNHDRTLQCAQDLIYHFPTSTVGHSWEAKVWEYRLNLVRATAAYESALLLDPNDTALQDKLNAVKEKQARKLDPITYLPDDIFLQIFDLIPRELYVCTRVCKTWWMVLLSVPHLWTVLNINLKKPRGRTKKEFLRDCETGLTNHLHPRLQEVRLTADKDVCLPLSWLVKAGCTKIKSLSICDTCRYSKHPRLRSAFIPQWIDILPKVSSQLTHLSLTTITFPMHMELFLALLPSLQVLQFELLQGDRSDFFMRWNLSPVKPRISHLRSLSWPVCWHDFGRREAVYLARYCPHLQDVFIDCSNEHIIRCDQFIRMVQESCQALKSLSLAPRRVVPMVEGDNAGGLQRISLNLKKALLSEATVTALLQRHRHSLEELQYVGGAKTWLPFLSTPASPIQFGNLHTLAVSHVRMQINNSLANILRGCPTLRNVQLCYMSIKADTAVALTLLPRVEMLMLFECTVQLGRLFQVLESFSGKDQLKGLTFAPANDGMPMVGFLRRVGSIGSLRYLRLLGKLCWPDPNPGTTLRNPIIQGFIDAATESGLVQNLRMLRIHSSVVPNAVGRAIEDTFGHVMHNTLSEHETSDIRVKFGDAFIKETNGKLLQEATDVMAI</sequence>
<dbReference type="AlphaFoldDB" id="A0A1X2H042"/>
<evidence type="ECO:0000259" key="1">
    <source>
        <dbReference type="Pfam" id="PF12937"/>
    </source>
</evidence>
<evidence type="ECO:0000313" key="3">
    <source>
        <dbReference type="Proteomes" id="UP000242180"/>
    </source>
</evidence>
<protein>
    <recommendedName>
        <fullName evidence="1">F-box domain-containing protein</fullName>
    </recommendedName>
</protein>
<name>A0A1X2H042_SYNRA</name>
<dbReference type="Pfam" id="PF12937">
    <property type="entry name" value="F-box-like"/>
    <property type="match status" value="1"/>
</dbReference>
<dbReference type="GO" id="GO:0019005">
    <property type="term" value="C:SCF ubiquitin ligase complex"/>
    <property type="evidence" value="ECO:0007669"/>
    <property type="project" value="TreeGrafter"/>
</dbReference>
<dbReference type="InterPro" id="IPR036047">
    <property type="entry name" value="F-box-like_dom_sf"/>
</dbReference>
<dbReference type="Gene3D" id="3.80.10.10">
    <property type="entry name" value="Ribonuclease Inhibitor"/>
    <property type="match status" value="1"/>
</dbReference>
<dbReference type="EMBL" id="MCGN01000012">
    <property type="protein sequence ID" value="ORY90441.1"/>
    <property type="molecule type" value="Genomic_DNA"/>
</dbReference>
<dbReference type="InterPro" id="IPR032675">
    <property type="entry name" value="LRR_dom_sf"/>
</dbReference>
<accession>A0A1X2H042</accession>
<dbReference type="SUPFAM" id="SSF81383">
    <property type="entry name" value="F-box domain"/>
    <property type="match status" value="1"/>
</dbReference>
<proteinExistence type="predicted"/>
<dbReference type="GO" id="GO:0031146">
    <property type="term" value="P:SCF-dependent proteasomal ubiquitin-dependent protein catabolic process"/>
    <property type="evidence" value="ECO:0007669"/>
    <property type="project" value="TreeGrafter"/>
</dbReference>
<organism evidence="2 3">
    <name type="scientific">Syncephalastrum racemosum</name>
    <name type="common">Filamentous fungus</name>
    <dbReference type="NCBI Taxonomy" id="13706"/>
    <lineage>
        <taxon>Eukaryota</taxon>
        <taxon>Fungi</taxon>
        <taxon>Fungi incertae sedis</taxon>
        <taxon>Mucoromycota</taxon>
        <taxon>Mucoromycotina</taxon>
        <taxon>Mucoromycetes</taxon>
        <taxon>Mucorales</taxon>
        <taxon>Syncephalastraceae</taxon>
        <taxon>Syncephalastrum</taxon>
    </lineage>
</organism>